<dbReference type="Proteomes" id="UP000182658">
    <property type="component" value="Unassembled WGS sequence"/>
</dbReference>
<evidence type="ECO:0000313" key="1">
    <source>
        <dbReference type="EMBL" id="OIW26769.1"/>
    </source>
</evidence>
<organism evidence="1 2">
    <name type="scientific">Coniochaeta ligniaria NRRL 30616</name>
    <dbReference type="NCBI Taxonomy" id="1408157"/>
    <lineage>
        <taxon>Eukaryota</taxon>
        <taxon>Fungi</taxon>
        <taxon>Dikarya</taxon>
        <taxon>Ascomycota</taxon>
        <taxon>Pezizomycotina</taxon>
        <taxon>Sordariomycetes</taxon>
        <taxon>Sordariomycetidae</taxon>
        <taxon>Coniochaetales</taxon>
        <taxon>Coniochaetaceae</taxon>
        <taxon>Coniochaeta</taxon>
    </lineage>
</organism>
<reference evidence="1 2" key="1">
    <citation type="submission" date="2016-10" db="EMBL/GenBank/DDBJ databases">
        <title>Draft genome sequence of Coniochaeta ligniaria NRRL30616, a lignocellulolytic fungus for bioabatement of inhibitors in plant biomass hydrolysates.</title>
        <authorList>
            <consortium name="DOE Joint Genome Institute"/>
            <person name="Jimenez D.J."/>
            <person name="Hector R.E."/>
            <person name="Riley R."/>
            <person name="Sun H."/>
            <person name="Grigoriev I.V."/>
            <person name="Van Elsas J.D."/>
            <person name="Nichols N.N."/>
        </authorList>
    </citation>
    <scope>NUCLEOTIDE SEQUENCE [LARGE SCALE GENOMIC DNA]</scope>
    <source>
        <strain evidence="1 2">NRRL 30616</strain>
    </source>
</reference>
<protein>
    <submittedName>
        <fullName evidence="1">Uncharacterized protein</fullName>
    </submittedName>
</protein>
<dbReference type="InParanoid" id="A0A1J7J0C5"/>
<dbReference type="AlphaFoldDB" id="A0A1J7J0C5"/>
<gene>
    <name evidence="1" type="ORF">CONLIGDRAFT_635012</name>
</gene>
<evidence type="ECO:0000313" key="2">
    <source>
        <dbReference type="Proteomes" id="UP000182658"/>
    </source>
</evidence>
<dbReference type="EMBL" id="KV875100">
    <property type="protein sequence ID" value="OIW26769.1"/>
    <property type="molecule type" value="Genomic_DNA"/>
</dbReference>
<name>A0A1J7J0C5_9PEZI</name>
<accession>A0A1J7J0C5</accession>
<proteinExistence type="predicted"/>
<sequence length="53" mass="6044">MDRFLKDLSDGLEAISLQILSRVAGMSKDDITSLLEDVRRDLANPKIYAYMRV</sequence>
<keyword evidence="2" id="KW-1185">Reference proteome</keyword>